<sequence length="130" mass="14170">MGVITSHRYNPQSSSPAGFQPYNAAIMSPWQGRTQSAPDVRFDTIGIATPPVEDTEQGLRRKWQTYFGDYKPYSSTPIGPAVTGNVPSASFGGYIPGRDLLRNAPNTSYNNWMPEPGSTENMLQASKVIG</sequence>
<dbReference type="Proteomes" id="UP000694865">
    <property type="component" value="Unplaced"/>
</dbReference>
<proteinExistence type="predicted"/>
<keyword evidence="1" id="KW-1185">Reference proteome</keyword>
<organism evidence="1 2">
    <name type="scientific">Saccoglossus kowalevskii</name>
    <name type="common">Acorn worm</name>
    <dbReference type="NCBI Taxonomy" id="10224"/>
    <lineage>
        <taxon>Eukaryota</taxon>
        <taxon>Metazoa</taxon>
        <taxon>Hemichordata</taxon>
        <taxon>Enteropneusta</taxon>
        <taxon>Harrimaniidae</taxon>
        <taxon>Saccoglossus</taxon>
    </lineage>
</organism>
<reference evidence="2" key="1">
    <citation type="submission" date="2025-08" db="UniProtKB">
        <authorList>
            <consortium name="RefSeq"/>
        </authorList>
    </citation>
    <scope>IDENTIFICATION</scope>
    <source>
        <tissue evidence="2">Testes</tissue>
    </source>
</reference>
<protein>
    <submittedName>
        <fullName evidence="2">Uncharacterized protein LOC100368445</fullName>
    </submittedName>
</protein>
<dbReference type="RefSeq" id="XP_002739561.2">
    <property type="nucleotide sequence ID" value="XM_002739515.2"/>
</dbReference>
<accession>A0ABM0GXJ8</accession>
<evidence type="ECO:0000313" key="2">
    <source>
        <dbReference type="RefSeq" id="XP_002739561.2"/>
    </source>
</evidence>
<gene>
    <name evidence="2" type="primary">LOC100368445</name>
</gene>
<evidence type="ECO:0000313" key="1">
    <source>
        <dbReference type="Proteomes" id="UP000694865"/>
    </source>
</evidence>
<dbReference type="GeneID" id="100368445"/>
<name>A0ABM0GXJ8_SACKO</name>